<protein>
    <submittedName>
        <fullName evidence="1">Uncharacterized protein</fullName>
    </submittedName>
</protein>
<reference evidence="1 2" key="1">
    <citation type="submission" date="2019-03" db="EMBL/GenBank/DDBJ databases">
        <title>First draft genome of Liparis tanakae, snailfish: a comprehensive survey of snailfish specific genes.</title>
        <authorList>
            <person name="Kim W."/>
            <person name="Song I."/>
            <person name="Jeong J.-H."/>
            <person name="Kim D."/>
            <person name="Kim S."/>
            <person name="Ryu S."/>
            <person name="Song J.Y."/>
            <person name="Lee S.K."/>
        </authorList>
    </citation>
    <scope>NUCLEOTIDE SEQUENCE [LARGE SCALE GENOMIC DNA]</scope>
    <source>
        <tissue evidence="1">Muscle</tissue>
    </source>
</reference>
<sequence>MKRSVEEGRLCLGVVGSGRRDGAEKERPGPWPSIGHCTGFILAHSSGDNNALARCSDWKGRAKIGIENLARLKLKIEMRKQ</sequence>
<dbReference type="AlphaFoldDB" id="A0A4Z2IGL5"/>
<organism evidence="1 2">
    <name type="scientific">Liparis tanakae</name>
    <name type="common">Tanaka's snailfish</name>
    <dbReference type="NCBI Taxonomy" id="230148"/>
    <lineage>
        <taxon>Eukaryota</taxon>
        <taxon>Metazoa</taxon>
        <taxon>Chordata</taxon>
        <taxon>Craniata</taxon>
        <taxon>Vertebrata</taxon>
        <taxon>Euteleostomi</taxon>
        <taxon>Actinopterygii</taxon>
        <taxon>Neopterygii</taxon>
        <taxon>Teleostei</taxon>
        <taxon>Neoteleostei</taxon>
        <taxon>Acanthomorphata</taxon>
        <taxon>Eupercaria</taxon>
        <taxon>Perciformes</taxon>
        <taxon>Cottioidei</taxon>
        <taxon>Cottales</taxon>
        <taxon>Liparidae</taxon>
        <taxon>Liparis</taxon>
    </lineage>
</organism>
<name>A0A4Z2IGL5_9TELE</name>
<evidence type="ECO:0000313" key="1">
    <source>
        <dbReference type="EMBL" id="TNN76574.1"/>
    </source>
</evidence>
<proteinExistence type="predicted"/>
<dbReference type="Proteomes" id="UP000314294">
    <property type="component" value="Unassembled WGS sequence"/>
</dbReference>
<accession>A0A4Z2IGL5</accession>
<dbReference type="EMBL" id="SRLO01000092">
    <property type="protein sequence ID" value="TNN76574.1"/>
    <property type="molecule type" value="Genomic_DNA"/>
</dbReference>
<evidence type="ECO:0000313" key="2">
    <source>
        <dbReference type="Proteomes" id="UP000314294"/>
    </source>
</evidence>
<keyword evidence="2" id="KW-1185">Reference proteome</keyword>
<gene>
    <name evidence="1" type="ORF">EYF80_013224</name>
</gene>
<comment type="caution">
    <text evidence="1">The sequence shown here is derived from an EMBL/GenBank/DDBJ whole genome shotgun (WGS) entry which is preliminary data.</text>
</comment>